<accession>A0A345IPR1</accession>
<protein>
    <submittedName>
        <fullName evidence="2">Phage protein</fullName>
    </submittedName>
</protein>
<evidence type="ECO:0000256" key="1">
    <source>
        <dbReference type="SAM" id="MobiDB-lite"/>
    </source>
</evidence>
<dbReference type="EMBL" id="MH460880">
    <property type="protein sequence ID" value="AXH01833.1"/>
    <property type="molecule type" value="Genomic_DNA"/>
</dbReference>
<feature type="region of interest" description="Disordered" evidence="1">
    <location>
        <begin position="88"/>
        <end position="107"/>
    </location>
</feature>
<evidence type="ECO:0000313" key="3">
    <source>
        <dbReference type="EMBL" id="AXH02466.1"/>
    </source>
</evidence>
<sequence length="107" mass="11390">MKTVNLKIGTDTYESEGGKPETRDEYPWGLRFTLNNDTLEKLGIQLPKVGESLTIGGLAKVLSVSTRTEGDKAESSVDLQFTDIGVEPAAAPQRSAADTLYGDAGGE</sequence>
<dbReference type="EMBL" id="MH460883">
    <property type="protein sequence ID" value="AXH02466.1"/>
    <property type="molecule type" value="Genomic_DNA"/>
</dbReference>
<dbReference type="InterPro" id="IPR049302">
    <property type="entry name" value="Gp10-like"/>
</dbReference>
<dbReference type="AlphaFoldDB" id="A0A345IPR1"/>
<reference evidence="2" key="1">
    <citation type="submission" date="2018-06" db="EMBL/GenBank/DDBJ databases">
        <title>SME-4 producing Serratia marcescens from Argentina and comparison with genomes of other SME-producers.</title>
        <authorList>
            <person name="Dabos L."/>
            <person name="Patino Navarrete R."/>
            <person name="Naas T."/>
        </authorList>
    </citation>
    <scope>NUCLEOTIDE SEQUENCE</scope>
    <source>
        <strain evidence="2">CHE4</strain>
        <strain evidence="3">S8</strain>
    </source>
</reference>
<dbReference type="RefSeq" id="WP_033648874.1">
    <property type="nucleotide sequence ID" value="NZ_FCFJ01000004.1"/>
</dbReference>
<feature type="region of interest" description="Disordered" evidence="1">
    <location>
        <begin position="1"/>
        <end position="26"/>
    </location>
</feature>
<evidence type="ECO:0000313" key="2">
    <source>
        <dbReference type="EMBL" id="AXH01833.1"/>
    </source>
</evidence>
<proteinExistence type="predicted"/>
<dbReference type="Pfam" id="PF21628">
    <property type="entry name" value="Gp10-like"/>
    <property type="match status" value="1"/>
</dbReference>
<organism evidence="2">
    <name type="scientific">Serratia marcescens</name>
    <dbReference type="NCBI Taxonomy" id="615"/>
    <lineage>
        <taxon>Bacteria</taxon>
        <taxon>Pseudomonadati</taxon>
        <taxon>Pseudomonadota</taxon>
        <taxon>Gammaproteobacteria</taxon>
        <taxon>Enterobacterales</taxon>
        <taxon>Yersiniaceae</taxon>
        <taxon>Serratia</taxon>
    </lineage>
</organism>
<name>A0A345IPR1_SERMA</name>
<feature type="compositionally biased region" description="Basic and acidic residues" evidence="1">
    <location>
        <begin position="16"/>
        <end position="26"/>
    </location>
</feature>